<evidence type="ECO:0000256" key="7">
    <source>
        <dbReference type="ARBA" id="ARBA00034808"/>
    </source>
</evidence>
<feature type="binding site" evidence="10">
    <location>
        <begin position="23"/>
        <end position="30"/>
    </location>
    <ligand>
        <name>ATP</name>
        <dbReference type="ChEBI" id="CHEBI:30616"/>
    </ligand>
</feature>
<evidence type="ECO:0000256" key="6">
    <source>
        <dbReference type="ARBA" id="ARBA00034617"/>
    </source>
</evidence>
<evidence type="ECO:0000256" key="3">
    <source>
        <dbReference type="ARBA" id="ARBA00022806"/>
    </source>
</evidence>
<dbReference type="InterPro" id="IPR014016">
    <property type="entry name" value="UvrD-like_ATP-bd"/>
</dbReference>
<dbReference type="Pfam" id="PF13361">
    <property type="entry name" value="UvrD_C"/>
    <property type="match status" value="1"/>
</dbReference>
<keyword evidence="13" id="KW-0540">Nuclease</keyword>
<proteinExistence type="predicted"/>
<keyword evidence="4 10" id="KW-0067">ATP-binding</keyword>
<dbReference type="Proteomes" id="UP001321700">
    <property type="component" value="Unassembled WGS sequence"/>
</dbReference>
<organism evidence="13 14">
    <name type="scientific">Rhodoferax potami</name>
    <dbReference type="NCBI Taxonomy" id="3068338"/>
    <lineage>
        <taxon>Bacteria</taxon>
        <taxon>Pseudomonadati</taxon>
        <taxon>Pseudomonadota</taxon>
        <taxon>Betaproteobacteria</taxon>
        <taxon>Burkholderiales</taxon>
        <taxon>Comamonadaceae</taxon>
        <taxon>Rhodoferax</taxon>
    </lineage>
</organism>
<keyword evidence="1 10" id="KW-0547">Nucleotide-binding</keyword>
<dbReference type="Gene3D" id="1.10.486.10">
    <property type="entry name" value="PCRA, domain 4"/>
    <property type="match status" value="1"/>
</dbReference>
<dbReference type="PROSITE" id="PS51217">
    <property type="entry name" value="UVRD_HELICASE_CTER"/>
    <property type="match status" value="1"/>
</dbReference>
<dbReference type="Pfam" id="PF00580">
    <property type="entry name" value="UvrD-helicase"/>
    <property type="match status" value="1"/>
</dbReference>
<dbReference type="PANTHER" id="PTHR11070">
    <property type="entry name" value="UVRD / RECB / PCRA DNA HELICASE FAMILY MEMBER"/>
    <property type="match status" value="1"/>
</dbReference>
<keyword evidence="14" id="KW-1185">Reference proteome</keyword>
<feature type="domain" description="UvrD-like helicase ATP-binding" evidence="11">
    <location>
        <begin position="2"/>
        <end position="321"/>
    </location>
</feature>
<evidence type="ECO:0000259" key="12">
    <source>
        <dbReference type="PROSITE" id="PS51217"/>
    </source>
</evidence>
<dbReference type="InterPro" id="IPR000212">
    <property type="entry name" value="DNA_helicase_UvrD/REP"/>
</dbReference>
<evidence type="ECO:0000256" key="10">
    <source>
        <dbReference type="PROSITE-ProRule" id="PRU00560"/>
    </source>
</evidence>
<dbReference type="PANTHER" id="PTHR11070:SF2">
    <property type="entry name" value="ATP-DEPENDENT DNA HELICASE SRS2"/>
    <property type="match status" value="1"/>
</dbReference>
<evidence type="ECO:0000256" key="5">
    <source>
        <dbReference type="ARBA" id="ARBA00023235"/>
    </source>
</evidence>
<dbReference type="RefSeq" id="WP_313874553.1">
    <property type="nucleotide sequence ID" value="NZ_JAVBIK010000001.1"/>
</dbReference>
<accession>A0ABU3KNJ8</accession>
<evidence type="ECO:0000256" key="1">
    <source>
        <dbReference type="ARBA" id="ARBA00022741"/>
    </source>
</evidence>
<keyword evidence="5" id="KW-0413">Isomerase</keyword>
<dbReference type="PROSITE" id="PS51198">
    <property type="entry name" value="UVRD_HELICASE_ATP_BIND"/>
    <property type="match status" value="1"/>
</dbReference>
<reference evidence="13 14" key="1">
    <citation type="submission" date="2023-08" db="EMBL/GenBank/DDBJ databases">
        <title>Rhodoferax potami sp. nov. and Rhodoferax mekongensis sp. nov., isolated from the Mekong River in Thailand.</title>
        <authorList>
            <person name="Kitikhun S."/>
            <person name="Charoenyingcharoen P."/>
            <person name="Siriarchawattana P."/>
            <person name="Likhitrattanapisal S."/>
            <person name="Nilsakha T."/>
            <person name="Chanpet A."/>
            <person name="Rattanawaree P."/>
            <person name="Ingsriswang S."/>
        </authorList>
    </citation>
    <scope>NUCLEOTIDE SEQUENCE [LARGE SCALE GENOMIC DNA]</scope>
    <source>
        <strain evidence="13 14">TBRC 17660</strain>
    </source>
</reference>
<dbReference type="Gene3D" id="3.40.50.300">
    <property type="entry name" value="P-loop containing nucleotide triphosphate hydrolases"/>
    <property type="match status" value="2"/>
</dbReference>
<evidence type="ECO:0000259" key="11">
    <source>
        <dbReference type="PROSITE" id="PS51198"/>
    </source>
</evidence>
<gene>
    <name evidence="13" type="ORF">RAE19_08975</name>
</gene>
<dbReference type="EC" id="5.6.2.4" evidence="7"/>
<evidence type="ECO:0000256" key="4">
    <source>
        <dbReference type="ARBA" id="ARBA00022840"/>
    </source>
</evidence>
<evidence type="ECO:0000313" key="14">
    <source>
        <dbReference type="Proteomes" id="UP001321700"/>
    </source>
</evidence>
<dbReference type="GO" id="GO:0004527">
    <property type="term" value="F:exonuclease activity"/>
    <property type="evidence" value="ECO:0007669"/>
    <property type="project" value="UniProtKB-KW"/>
</dbReference>
<comment type="caution">
    <text evidence="13">The sequence shown here is derived from an EMBL/GenBank/DDBJ whole genome shotgun (WGS) entry which is preliminary data.</text>
</comment>
<evidence type="ECO:0000256" key="8">
    <source>
        <dbReference type="ARBA" id="ARBA00034923"/>
    </source>
</evidence>
<keyword evidence="13" id="KW-0269">Exonuclease</keyword>
<keyword evidence="2 10" id="KW-0378">Hydrolase</keyword>
<evidence type="ECO:0000256" key="2">
    <source>
        <dbReference type="ARBA" id="ARBA00022801"/>
    </source>
</evidence>
<dbReference type="InterPro" id="IPR014017">
    <property type="entry name" value="DNA_helicase_UvrD-like_C"/>
</dbReference>
<dbReference type="InterPro" id="IPR027417">
    <property type="entry name" value="P-loop_NTPase"/>
</dbReference>
<protein>
    <recommendedName>
        <fullName evidence="7">DNA 3'-5' helicase</fullName>
        <ecNumber evidence="7">5.6.2.4</ecNumber>
    </recommendedName>
    <alternativeName>
        <fullName evidence="8">DNA 3'-5' helicase II</fullName>
    </alternativeName>
</protein>
<comment type="catalytic activity">
    <reaction evidence="9">
        <text>ATP + H2O = ADP + phosphate + H(+)</text>
        <dbReference type="Rhea" id="RHEA:13065"/>
        <dbReference type="ChEBI" id="CHEBI:15377"/>
        <dbReference type="ChEBI" id="CHEBI:15378"/>
        <dbReference type="ChEBI" id="CHEBI:30616"/>
        <dbReference type="ChEBI" id="CHEBI:43474"/>
        <dbReference type="ChEBI" id="CHEBI:456216"/>
        <dbReference type="EC" id="5.6.2.4"/>
    </reaction>
</comment>
<dbReference type="SUPFAM" id="SSF52540">
    <property type="entry name" value="P-loop containing nucleoside triphosphate hydrolases"/>
    <property type="match status" value="1"/>
</dbReference>
<keyword evidence="3 10" id="KW-0347">Helicase</keyword>
<comment type="catalytic activity">
    <reaction evidence="6">
        <text>Couples ATP hydrolysis with the unwinding of duplex DNA by translocating in the 3'-5' direction.</text>
        <dbReference type="EC" id="5.6.2.4"/>
    </reaction>
</comment>
<evidence type="ECO:0000256" key="9">
    <source>
        <dbReference type="ARBA" id="ARBA00048988"/>
    </source>
</evidence>
<name>A0ABU3KNJ8_9BURK</name>
<dbReference type="EMBL" id="JAVBIK010000001">
    <property type="protein sequence ID" value="MDT7518837.1"/>
    <property type="molecule type" value="Genomic_DNA"/>
</dbReference>
<sequence>MLVPSKEQIDIINTVAPRILIEANAGSAKTTTAAMRIQKLVERGVDPAKIVALAYSTPGVRAYTEAFYRIGMADAVSSKVRVGTVDALCATRLKRVETEVQDGVRAHPVKTFERAVQVRPYVLQAVLRAREASQERFANDFSIQGTGALSVEHLMEEFAVLKGTLAVPRYGEDFRCTPAVAAELGTDYTPLAVFLQYERDRTGFANPEGERVTFRYPGDATYDMARWLLSENAPWSWDKHPLSLGIEAIVLDEMHDCGWAIFTVIRALLEHNPGATFLGVGDRDQVIHAKNGADSYFLGPDLSRELGEVTAFPLTVTRRFGPAIARPLGVFARKEYNTDPGHTSNAILRLADGPKANADLITQLIQQHKVDPNTLGDDFAVLLRHPGASVGIEHELLLKGMTYQTVGFRPFLQRPEIAFVRMLLAIAVDHQSKFIAHALLEAKQAVWEFMGANLSVLDAQDATDAVIHSATEDNFRQFVFPDLLGAADPETQHSIHAALEIAASNEASKIKDFMDALDFNRIGQKIYVSEADFEEVRYALDSLGKVANQYTSIDAFLGAMNMFDHTLRKPSAAHRQLRLSTIEDAKGLEFRIVFIPDCNKKTFDNTSQDERNLFYVAASRAKELLVMGYVQGSESSFLKPFRH</sequence>
<evidence type="ECO:0000313" key="13">
    <source>
        <dbReference type="EMBL" id="MDT7518837.1"/>
    </source>
</evidence>
<feature type="domain" description="UvrD-like helicase C-terminal" evidence="12">
    <location>
        <begin position="314"/>
        <end position="587"/>
    </location>
</feature>